<dbReference type="Pfam" id="PF00903">
    <property type="entry name" value="Glyoxalase"/>
    <property type="match status" value="1"/>
</dbReference>
<dbReference type="InterPro" id="IPR029068">
    <property type="entry name" value="Glyas_Bleomycin-R_OHBP_Dase"/>
</dbReference>
<keyword evidence="3" id="KW-1185">Reference proteome</keyword>
<dbReference type="PANTHER" id="PTHR21366:SF14">
    <property type="entry name" value="GLYOXALASE DOMAIN-CONTAINING PROTEIN 5"/>
    <property type="match status" value="1"/>
</dbReference>
<dbReference type="InterPro" id="IPR004360">
    <property type="entry name" value="Glyas_Fos-R_dOase_dom"/>
</dbReference>
<dbReference type="InterPro" id="IPR050383">
    <property type="entry name" value="GlyoxalaseI/FosfomycinResist"/>
</dbReference>
<dbReference type="Proteomes" id="UP000634134">
    <property type="component" value="Unassembled WGS sequence"/>
</dbReference>
<name>A0ABR9WFM4_9BACT</name>
<dbReference type="InterPro" id="IPR037523">
    <property type="entry name" value="VOC_core"/>
</dbReference>
<proteinExistence type="predicted"/>
<reference evidence="3" key="1">
    <citation type="submission" date="2023-07" db="EMBL/GenBank/DDBJ databases">
        <title>Dyadobacter sp. nov 'subterranea' isolated from contaminted grondwater.</title>
        <authorList>
            <person name="Szabo I."/>
            <person name="Al-Omari J."/>
            <person name="Szerdahelyi S.G."/>
            <person name="Rado J."/>
        </authorList>
    </citation>
    <scope>NUCLEOTIDE SEQUENCE [LARGE SCALE GENOMIC DNA]</scope>
    <source>
        <strain evidence="3">UP-52</strain>
    </source>
</reference>
<gene>
    <name evidence="2" type="ORF">IEE83_20675</name>
</gene>
<protein>
    <submittedName>
        <fullName evidence="2">VOC family protein</fullName>
    </submittedName>
</protein>
<dbReference type="PROSITE" id="PS51819">
    <property type="entry name" value="VOC"/>
    <property type="match status" value="1"/>
</dbReference>
<evidence type="ECO:0000313" key="2">
    <source>
        <dbReference type="EMBL" id="MBE9464309.1"/>
    </source>
</evidence>
<comment type="caution">
    <text evidence="2">The sequence shown here is derived from an EMBL/GenBank/DDBJ whole genome shotgun (WGS) entry which is preliminary data.</text>
</comment>
<evidence type="ECO:0000259" key="1">
    <source>
        <dbReference type="PROSITE" id="PS51819"/>
    </source>
</evidence>
<sequence>MKIDRLDHLVLTVADLTITCEFYNNILGMETEQFGNGRLALKYGNQKINLHQKGKEFEPKAQYPWPGSADLCFIAETKMDKVVEELKAGNIKIIEGPVERTGALGKMLSVYFRDPDGNLIEISNYL</sequence>
<dbReference type="RefSeq" id="WP_194122384.1">
    <property type="nucleotide sequence ID" value="NZ_JACYGY010000001.1"/>
</dbReference>
<dbReference type="Gene3D" id="3.10.180.10">
    <property type="entry name" value="2,3-Dihydroxybiphenyl 1,2-Dioxygenase, domain 1"/>
    <property type="match status" value="1"/>
</dbReference>
<dbReference type="CDD" id="cd07253">
    <property type="entry name" value="GLOD5"/>
    <property type="match status" value="1"/>
</dbReference>
<dbReference type="EMBL" id="JACYGY010000001">
    <property type="protein sequence ID" value="MBE9464309.1"/>
    <property type="molecule type" value="Genomic_DNA"/>
</dbReference>
<organism evidence="2 3">
    <name type="scientific">Dyadobacter subterraneus</name>
    <dbReference type="NCBI Taxonomy" id="2773304"/>
    <lineage>
        <taxon>Bacteria</taxon>
        <taxon>Pseudomonadati</taxon>
        <taxon>Bacteroidota</taxon>
        <taxon>Cytophagia</taxon>
        <taxon>Cytophagales</taxon>
        <taxon>Spirosomataceae</taxon>
        <taxon>Dyadobacter</taxon>
    </lineage>
</organism>
<accession>A0ABR9WFM4</accession>
<feature type="domain" description="VOC" evidence="1">
    <location>
        <begin position="5"/>
        <end position="125"/>
    </location>
</feature>
<dbReference type="PANTHER" id="PTHR21366">
    <property type="entry name" value="GLYOXALASE FAMILY PROTEIN"/>
    <property type="match status" value="1"/>
</dbReference>
<dbReference type="SUPFAM" id="SSF54593">
    <property type="entry name" value="Glyoxalase/Bleomycin resistance protein/Dihydroxybiphenyl dioxygenase"/>
    <property type="match status" value="1"/>
</dbReference>
<evidence type="ECO:0000313" key="3">
    <source>
        <dbReference type="Proteomes" id="UP000634134"/>
    </source>
</evidence>